<organism evidence="1 2">
    <name type="scientific">Sphingomonas natans</name>
    <dbReference type="NCBI Taxonomy" id="3063330"/>
    <lineage>
        <taxon>Bacteria</taxon>
        <taxon>Pseudomonadati</taxon>
        <taxon>Pseudomonadota</taxon>
        <taxon>Alphaproteobacteria</taxon>
        <taxon>Sphingomonadales</taxon>
        <taxon>Sphingomonadaceae</taxon>
        <taxon>Sphingomonas</taxon>
    </lineage>
</organism>
<comment type="caution">
    <text evidence="1">The sequence shown here is derived from an EMBL/GenBank/DDBJ whole genome shotgun (WGS) entry which is preliminary data.</text>
</comment>
<proteinExistence type="predicted"/>
<dbReference type="Proteomes" id="UP001169764">
    <property type="component" value="Unassembled WGS sequence"/>
</dbReference>
<dbReference type="EMBL" id="JAUOTP010000003">
    <property type="protein sequence ID" value="MDO6414318.1"/>
    <property type="molecule type" value="Genomic_DNA"/>
</dbReference>
<gene>
    <name evidence="1" type="ORF">Q4F19_07980</name>
</gene>
<accession>A0ABT8Y7N1</accession>
<evidence type="ECO:0000313" key="1">
    <source>
        <dbReference type="EMBL" id="MDO6414318.1"/>
    </source>
</evidence>
<evidence type="ECO:0008006" key="3">
    <source>
        <dbReference type="Google" id="ProtNLM"/>
    </source>
</evidence>
<name>A0ABT8Y7N1_9SPHN</name>
<keyword evidence="2" id="KW-1185">Reference proteome</keyword>
<sequence>MARPLPDLSAPDWTPKLATTLERAAGAIARLDARLSVTSVRSPWALRASWSGFAAALRLQGAEIDEIDIFGRACGVSLPARPSIRTTFDELDDLAPWQAALRERAERHWRDDAPFSTVVAADWRDRPVLLQALEIAARHARADRSIAPWLAFPILLRTLGLSRAPLPCLVVGDRAFRLAPRDTDAIVPRYLRAIAEAADNGLVRLQALEDDRVRAAAAVHAAHRPGQLLTLMALLQFRPAISPRGAAAALRLSLSGAGKLLSRSAELGLVVEISGRQAWRTYLAPDLAVTFGFRSRAAGRPPSPPRVSALLEPTLAAFDAEMAALDATLARLGLPVPAVPLDAADA</sequence>
<dbReference type="RefSeq" id="WP_303541401.1">
    <property type="nucleotide sequence ID" value="NZ_JAUOTP010000003.1"/>
</dbReference>
<protein>
    <recommendedName>
        <fullName evidence="3">MarR family transcriptional regulator</fullName>
    </recommendedName>
</protein>
<evidence type="ECO:0000313" key="2">
    <source>
        <dbReference type="Proteomes" id="UP001169764"/>
    </source>
</evidence>
<reference evidence="1" key="1">
    <citation type="submission" date="2023-07" db="EMBL/GenBank/DDBJ databases">
        <authorList>
            <person name="Kim M."/>
        </authorList>
    </citation>
    <scope>NUCLEOTIDE SEQUENCE</scope>
    <source>
        <strain evidence="1">BIUV-7</strain>
    </source>
</reference>